<keyword evidence="3" id="KW-0012">Acyltransferase</keyword>
<dbReference type="Pfam" id="PF00583">
    <property type="entry name" value="Acetyltransf_1"/>
    <property type="match status" value="1"/>
</dbReference>
<dbReference type="PANTHER" id="PTHR10545:SF29">
    <property type="entry name" value="GH14572P-RELATED"/>
    <property type="match status" value="1"/>
</dbReference>
<proteinExistence type="inferred from homology"/>
<dbReference type="GO" id="GO:0008080">
    <property type="term" value="F:N-acetyltransferase activity"/>
    <property type="evidence" value="ECO:0007669"/>
    <property type="project" value="UniProtKB-ARBA"/>
</dbReference>
<organism evidence="5 6">
    <name type="scientific">Flavobacterium branchiophilum</name>
    <dbReference type="NCBI Taxonomy" id="55197"/>
    <lineage>
        <taxon>Bacteria</taxon>
        <taxon>Pseudomonadati</taxon>
        <taxon>Bacteroidota</taxon>
        <taxon>Flavobacteriia</taxon>
        <taxon>Flavobacteriales</taxon>
        <taxon>Flavobacteriaceae</taxon>
        <taxon>Flavobacterium</taxon>
    </lineage>
</organism>
<dbReference type="SUPFAM" id="SSF55729">
    <property type="entry name" value="Acyl-CoA N-acyltransferases (Nat)"/>
    <property type="match status" value="1"/>
</dbReference>
<evidence type="ECO:0000313" key="5">
    <source>
        <dbReference type="EMBL" id="PDS23094.1"/>
    </source>
</evidence>
<protein>
    <submittedName>
        <fullName evidence="5">N-acetyltransferase</fullName>
    </submittedName>
</protein>
<sequence length="157" mass="17918">MLIRPGQRSDAAAILSLIKELAVFEKEPEAVLVTQTDIENDGFGDKPQFKTFIAEYDHEIVGMALFYNRYSTWKGTTIHLEDLIVKEKMRGKGVGLALYKKVMEQAQEDGVRRVEWAVLDWNKPAVDFYEKSGATVLPDWRVVQMNDVAIAHFLDKL</sequence>
<evidence type="ECO:0000256" key="2">
    <source>
        <dbReference type="ARBA" id="ARBA00022679"/>
    </source>
</evidence>
<dbReference type="InterPro" id="IPR016181">
    <property type="entry name" value="Acyl_CoA_acyltransferase"/>
</dbReference>
<dbReference type="Proteomes" id="UP000220828">
    <property type="component" value="Unassembled WGS sequence"/>
</dbReference>
<feature type="domain" description="N-acetyltransferase" evidence="4">
    <location>
        <begin position="1"/>
        <end position="155"/>
    </location>
</feature>
<evidence type="ECO:0000256" key="3">
    <source>
        <dbReference type="ARBA" id="ARBA00023315"/>
    </source>
</evidence>
<dbReference type="AlphaFoldDB" id="A0A2H3KBG8"/>
<gene>
    <name evidence="5" type="ORF">B0A77_11805</name>
</gene>
<dbReference type="CDD" id="cd04301">
    <property type="entry name" value="NAT_SF"/>
    <property type="match status" value="1"/>
</dbReference>
<keyword evidence="2 5" id="KW-0808">Transferase</keyword>
<comment type="similarity">
    <text evidence="1">Belongs to the acetyltransferase family.</text>
</comment>
<name>A0A2H3KBG8_9FLAO</name>
<dbReference type="PROSITE" id="PS51186">
    <property type="entry name" value="GNAT"/>
    <property type="match status" value="1"/>
</dbReference>
<dbReference type="FunFam" id="3.40.630.30:FF:000064">
    <property type="entry name" value="GNAT family acetyltransferase"/>
    <property type="match status" value="1"/>
</dbReference>
<dbReference type="Gene3D" id="3.40.630.30">
    <property type="match status" value="1"/>
</dbReference>
<reference evidence="5 6" key="1">
    <citation type="submission" date="2017-09" db="EMBL/GenBank/DDBJ databases">
        <title>Whole genomes of Flavobacteriaceae.</title>
        <authorList>
            <person name="Stine C."/>
            <person name="Li C."/>
            <person name="Tadesse D."/>
        </authorList>
    </citation>
    <scope>NUCLEOTIDE SEQUENCE [LARGE SCALE GENOMIC DNA]</scope>
    <source>
        <strain evidence="5 6">ATCC 35036</strain>
    </source>
</reference>
<comment type="caution">
    <text evidence="5">The sequence shown here is derived from an EMBL/GenBank/DDBJ whole genome shotgun (WGS) entry which is preliminary data.</text>
</comment>
<evidence type="ECO:0000256" key="1">
    <source>
        <dbReference type="ARBA" id="ARBA00008694"/>
    </source>
</evidence>
<accession>A0A2H3KBG8</accession>
<dbReference type="PANTHER" id="PTHR10545">
    <property type="entry name" value="DIAMINE N-ACETYLTRANSFERASE"/>
    <property type="match status" value="1"/>
</dbReference>
<dbReference type="RefSeq" id="WP_014082863.1">
    <property type="nucleotide sequence ID" value="NZ_CBCSFI010000045.1"/>
</dbReference>
<evidence type="ECO:0000313" key="6">
    <source>
        <dbReference type="Proteomes" id="UP000220828"/>
    </source>
</evidence>
<dbReference type="OMA" id="QSEWVRY"/>
<evidence type="ECO:0000259" key="4">
    <source>
        <dbReference type="PROSITE" id="PS51186"/>
    </source>
</evidence>
<dbReference type="EMBL" id="PCMW01000069">
    <property type="protein sequence ID" value="PDS23094.1"/>
    <property type="molecule type" value="Genomic_DNA"/>
</dbReference>
<dbReference type="InterPro" id="IPR000182">
    <property type="entry name" value="GNAT_dom"/>
</dbReference>
<dbReference type="InterPro" id="IPR051016">
    <property type="entry name" value="Diverse_Substrate_AcTransf"/>
</dbReference>
<dbReference type="OrthoDB" id="9805924at2"/>